<dbReference type="PANTHER" id="PTHR24421">
    <property type="entry name" value="NITRATE/NITRITE SENSOR PROTEIN NARX-RELATED"/>
    <property type="match status" value="1"/>
</dbReference>
<feature type="transmembrane region" description="Helical" evidence="6">
    <location>
        <begin position="290"/>
        <end position="309"/>
    </location>
</feature>
<feature type="transmembrane region" description="Helical" evidence="6">
    <location>
        <begin position="177"/>
        <end position="195"/>
    </location>
</feature>
<comment type="catalytic activity">
    <reaction evidence="1">
        <text>ATP + protein L-histidine = ADP + protein N-phospho-L-histidine.</text>
        <dbReference type="EC" id="2.7.13.3"/>
    </reaction>
</comment>
<dbReference type="InterPro" id="IPR036259">
    <property type="entry name" value="MFS_trans_sf"/>
</dbReference>
<name>A0A3E1YHM2_9BACT</name>
<dbReference type="InterPro" id="IPR011623">
    <property type="entry name" value="7TMR_DISM_rcpt_extracell_dom1"/>
</dbReference>
<dbReference type="EMBL" id="QPMM01000001">
    <property type="protein sequence ID" value="RFS26945.1"/>
    <property type="molecule type" value="Genomic_DNA"/>
</dbReference>
<feature type="transmembrane region" description="Helical" evidence="6">
    <location>
        <begin position="202"/>
        <end position="222"/>
    </location>
</feature>
<dbReference type="SUPFAM" id="SSF55874">
    <property type="entry name" value="ATPase domain of HSP90 chaperone/DNA topoisomerase II/histidine kinase"/>
    <property type="match status" value="1"/>
</dbReference>
<keyword evidence="3" id="KW-0808">Transferase</keyword>
<feature type="transmembrane region" description="Helical" evidence="6">
    <location>
        <begin position="321"/>
        <end position="339"/>
    </location>
</feature>
<dbReference type="GO" id="GO:0000160">
    <property type="term" value="P:phosphorelay signal transduction system"/>
    <property type="evidence" value="ECO:0007669"/>
    <property type="project" value="UniProtKB-KW"/>
</dbReference>
<dbReference type="SUPFAM" id="SSF103473">
    <property type="entry name" value="MFS general substrate transporter"/>
    <property type="match status" value="1"/>
</dbReference>
<accession>A0A3E1YHM2</accession>
<keyword evidence="6" id="KW-0812">Transmembrane</keyword>
<feature type="domain" description="Histidine kinase" evidence="7">
    <location>
        <begin position="412"/>
        <end position="599"/>
    </location>
</feature>
<gene>
    <name evidence="8" type="ORF">DVR12_03935</name>
</gene>
<feature type="transmembrane region" description="Helical" evidence="6">
    <location>
        <begin position="234"/>
        <end position="254"/>
    </location>
</feature>
<dbReference type="InterPro" id="IPR003594">
    <property type="entry name" value="HATPase_dom"/>
</dbReference>
<dbReference type="Pfam" id="PF07696">
    <property type="entry name" value="7TMR-DISMED2"/>
    <property type="match status" value="1"/>
</dbReference>
<dbReference type="Pfam" id="PF07695">
    <property type="entry name" value="7TMR-DISM_7TM"/>
    <property type="match status" value="1"/>
</dbReference>
<keyword evidence="6" id="KW-1133">Transmembrane helix</keyword>
<keyword evidence="9" id="KW-1185">Reference proteome</keyword>
<keyword evidence="5" id="KW-0902">Two-component regulatory system</keyword>
<dbReference type="OrthoDB" id="9760839at2"/>
<evidence type="ECO:0000313" key="9">
    <source>
        <dbReference type="Proteomes" id="UP000260644"/>
    </source>
</evidence>
<evidence type="ECO:0000256" key="2">
    <source>
        <dbReference type="ARBA" id="ARBA00012438"/>
    </source>
</evidence>
<evidence type="ECO:0000259" key="7">
    <source>
        <dbReference type="PROSITE" id="PS50109"/>
    </source>
</evidence>
<dbReference type="Pfam" id="PF02518">
    <property type="entry name" value="HATPase_c"/>
    <property type="match status" value="1"/>
</dbReference>
<organism evidence="8 9">
    <name type="scientific">Chitinophaga silvatica</name>
    <dbReference type="NCBI Taxonomy" id="2282649"/>
    <lineage>
        <taxon>Bacteria</taxon>
        <taxon>Pseudomonadati</taxon>
        <taxon>Bacteroidota</taxon>
        <taxon>Chitinophagia</taxon>
        <taxon>Chitinophagales</taxon>
        <taxon>Chitinophagaceae</taxon>
        <taxon>Chitinophaga</taxon>
    </lineage>
</organism>
<protein>
    <recommendedName>
        <fullName evidence="2">histidine kinase</fullName>
        <ecNumber evidence="2">2.7.13.3</ecNumber>
    </recommendedName>
</protein>
<proteinExistence type="predicted"/>
<reference evidence="8 9" key="1">
    <citation type="submission" date="2018-07" db="EMBL/GenBank/DDBJ databases">
        <title>Chitinophaga K2CV101002-2 sp. nov., isolated from a monsoon evergreen broad-leaved forest soil.</title>
        <authorList>
            <person name="Lv Y."/>
        </authorList>
    </citation>
    <scope>NUCLEOTIDE SEQUENCE [LARGE SCALE GENOMIC DNA]</scope>
    <source>
        <strain evidence="8 9">GDMCC 1.1288</strain>
    </source>
</reference>
<dbReference type="GO" id="GO:0004673">
    <property type="term" value="F:protein histidine kinase activity"/>
    <property type="evidence" value="ECO:0007669"/>
    <property type="project" value="UniProtKB-EC"/>
</dbReference>
<dbReference type="InterPro" id="IPR050482">
    <property type="entry name" value="Sensor_HK_TwoCompSys"/>
</dbReference>
<dbReference type="InterPro" id="IPR036890">
    <property type="entry name" value="HATPase_C_sf"/>
</dbReference>
<dbReference type="PROSITE" id="PS50109">
    <property type="entry name" value="HIS_KIN"/>
    <property type="match status" value="1"/>
</dbReference>
<evidence type="ECO:0000256" key="3">
    <source>
        <dbReference type="ARBA" id="ARBA00022679"/>
    </source>
</evidence>
<evidence type="ECO:0000256" key="1">
    <source>
        <dbReference type="ARBA" id="ARBA00000085"/>
    </source>
</evidence>
<evidence type="ECO:0000256" key="4">
    <source>
        <dbReference type="ARBA" id="ARBA00022777"/>
    </source>
</evidence>
<comment type="caution">
    <text evidence="8">The sequence shown here is derived from an EMBL/GenBank/DDBJ whole genome shotgun (WGS) entry which is preliminary data.</text>
</comment>
<dbReference type="SMART" id="SM00387">
    <property type="entry name" value="HATPase_c"/>
    <property type="match status" value="1"/>
</dbReference>
<dbReference type="AlphaFoldDB" id="A0A3E1YHM2"/>
<evidence type="ECO:0000313" key="8">
    <source>
        <dbReference type="EMBL" id="RFS26945.1"/>
    </source>
</evidence>
<dbReference type="InterPro" id="IPR005467">
    <property type="entry name" value="His_kinase_dom"/>
</dbReference>
<dbReference type="RefSeq" id="WP_116974138.1">
    <property type="nucleotide sequence ID" value="NZ_QPMM01000001.1"/>
</dbReference>
<dbReference type="InterPro" id="IPR011622">
    <property type="entry name" value="7TMR_DISM_rcpt_extracell_dom2"/>
</dbReference>
<evidence type="ECO:0000256" key="6">
    <source>
        <dbReference type="SAM" id="Phobius"/>
    </source>
</evidence>
<dbReference type="EC" id="2.7.13.3" evidence="2"/>
<keyword evidence="6" id="KW-0472">Membrane</keyword>
<feature type="transmembrane region" description="Helical" evidence="6">
    <location>
        <begin position="266"/>
        <end position="284"/>
    </location>
</feature>
<dbReference type="CDD" id="cd16917">
    <property type="entry name" value="HATPase_UhpB-NarQ-NarX-like"/>
    <property type="match status" value="1"/>
</dbReference>
<sequence length="603" mass="69013">MNLTYIWLTLTLLFGILNPLQAQQVRLVDTSMLYYVSNPYILKDNNGDLSFEQAFKELEKFKQSENPIAAVGVNKAPVWIYFKMINKSPNRKWAMWIEPPAYQELEVCIKRTADSTDILPISANKSNGLTLQFELSQNDSATVFIRIRSTHTLKVPVRIGTLQKLYEHNIRYNLTRGVLQGLLIALMLYNLFIYFSIQDKAYLYFTLHTFFTLLFYLTWMGYYHNSFLDLLNEHMAILLSISIIFSILFTISFLKLNSTNKKLSRIGFSLIVMNIGIILISILGNPILAYIIFQTSMYLVFLFWLTSGIYSVKKGFKPGKYYLTAFGVLLLSGTLYNLFDNGWLFTGYESAIGLQIGTCLQSLILSFALADKLNSSKQETMLLQKQVLAQASRFSQRLISSSDTERGHIAGKLNRTVNDSLVNMKNEILLYQKRHPNSHTSELNQLSAYLSDTITDINDITLSLRPYQIEMFGLTKSIYFLIREADNTPDRKMDVKIENIDGCLSFEQEINVYRIVQELLNNMIKHSSAVYCKVHISIIEHSIEVVYKDNGIGFKLNQSESGFGLKNLQERVNLLRGSIQFFSIVNQGTTAIIKIPVQNIKLS</sequence>
<evidence type="ECO:0000256" key="5">
    <source>
        <dbReference type="ARBA" id="ARBA00023012"/>
    </source>
</evidence>
<dbReference type="Gene3D" id="3.30.565.10">
    <property type="entry name" value="Histidine kinase-like ATPase, C-terminal domain"/>
    <property type="match status" value="1"/>
</dbReference>
<dbReference type="PANTHER" id="PTHR24421:SF10">
    <property type="entry name" value="NITRATE_NITRITE SENSOR PROTEIN NARQ"/>
    <property type="match status" value="1"/>
</dbReference>
<keyword evidence="4" id="KW-0418">Kinase</keyword>
<dbReference type="Gene3D" id="2.60.40.2380">
    <property type="match status" value="1"/>
</dbReference>
<dbReference type="Proteomes" id="UP000260644">
    <property type="component" value="Unassembled WGS sequence"/>
</dbReference>